<protein>
    <submittedName>
        <fullName evidence="10">ATP-dependent DNA helicase RecG</fullName>
    </submittedName>
</protein>
<dbReference type="PANTHER" id="PTHR47964">
    <property type="entry name" value="ATP-DEPENDENT DNA HELICASE HOMOLOG RECG, CHLOROPLASTIC"/>
    <property type="match status" value="1"/>
</dbReference>
<dbReference type="Proteomes" id="UP000244989">
    <property type="component" value="Unassembled WGS sequence"/>
</dbReference>
<feature type="domain" description="Helicase ATP-binding" evidence="8">
    <location>
        <begin position="292"/>
        <end position="458"/>
    </location>
</feature>
<dbReference type="KEGG" id="cyz:C3B44_06415"/>
<dbReference type="OrthoDB" id="9804325at2"/>
<evidence type="ECO:0000256" key="2">
    <source>
        <dbReference type="ARBA" id="ARBA00022763"/>
    </source>
</evidence>
<organism evidence="10 11">
    <name type="scientific">Corynebacterium yudongzhengii</name>
    <dbReference type="NCBI Taxonomy" id="2080740"/>
    <lineage>
        <taxon>Bacteria</taxon>
        <taxon>Bacillati</taxon>
        <taxon>Actinomycetota</taxon>
        <taxon>Actinomycetes</taxon>
        <taxon>Mycobacteriales</taxon>
        <taxon>Corynebacteriaceae</taxon>
        <taxon>Corynebacterium</taxon>
    </lineage>
</organism>
<reference evidence="11" key="1">
    <citation type="submission" date="2018-04" db="EMBL/GenBank/DDBJ databases">
        <authorList>
            <person name="Liu S."/>
            <person name="Wang Z."/>
            <person name="Li J."/>
        </authorList>
    </citation>
    <scope>NUCLEOTIDE SEQUENCE [LARGE SCALE GENOMIC DNA]</scope>
    <source>
        <strain evidence="11">2189</strain>
    </source>
</reference>
<gene>
    <name evidence="10" type="ORF">DF222_00885</name>
</gene>
<keyword evidence="11" id="KW-1185">Reference proteome</keyword>
<keyword evidence="1" id="KW-0547">Nucleotide-binding</keyword>
<sequence length="703" mass="76608">MLGYSDDRALKAVLPAKEARAIKRAFGYTTCQELLEHYPRRYRRHGDLTGLDGADSGEVVTFVGTVVNVHPPIRKSAKKFINRFDIVDDSGMSVPASFFNSHYAARALKPDTVAIFSGKITYFRGLPQLQHPDFFVLDASGKGQGTGSLKALADYGALSDLLGAQDYMPVYPATKNFSTWRIMGAIWEILDTLAEIPEPLDQPPRDMPGFDAALRGIHRPPEAGPAASISRMKYNEALGLALVMALRRHDHWERRAPVLAEKPDGHRQHLMDSLPFPLTDGQQQVLAEIDRDLAEAHPMSRLLQGEVGSGKTIVALLAMLRAVDNGHQCAMLVPTEVLAVQHARSLTTTIAAAGVSATVVALTGSMTTARKRQVLLDIVSGQVDIVVGTHALIQDTVDFFDLGMVVVDEQHRFGVEQRDQLRDKGANGLTPHLLVMTATPIPRTIAMTVFGDLEVSTLKQLPGGRRPIQSAIVPEARPAWVERAWERIAEEIAAGRQAYVVCPRIEGDGGVEEVFAYLSTERFPDLSVGLLHGRLPGEEKDRVMDDFARGGVDILVSTTVIEVGVDVPNATVMYIREAENFGVSQLHQLRGRVGRGGHASLCLLHTLADEGSPALERVAAVAATSDGFELANLDLAQRQEGDVLGVSQSGTRRSVKLLNLLDDYALIERANADAAELVQRDRELAIHLVSDITQDARAFLDKS</sequence>
<dbReference type="SMART" id="SM00487">
    <property type="entry name" value="DEXDc"/>
    <property type="match status" value="1"/>
</dbReference>
<dbReference type="PROSITE" id="PS51194">
    <property type="entry name" value="HELICASE_CTER"/>
    <property type="match status" value="1"/>
</dbReference>
<keyword evidence="4 10" id="KW-0347">Helicase</keyword>
<dbReference type="RefSeq" id="WP_108431644.1">
    <property type="nucleotide sequence ID" value="NZ_CP026947.1"/>
</dbReference>
<dbReference type="Pfam" id="PF00271">
    <property type="entry name" value="Helicase_C"/>
    <property type="match status" value="1"/>
</dbReference>
<keyword evidence="7" id="KW-0234">DNA repair</keyword>
<dbReference type="SMART" id="SM00490">
    <property type="entry name" value="HELICc"/>
    <property type="match status" value="1"/>
</dbReference>
<keyword evidence="3" id="KW-0378">Hydrolase</keyword>
<dbReference type="InterPro" id="IPR012340">
    <property type="entry name" value="NA-bd_OB-fold"/>
</dbReference>
<evidence type="ECO:0000256" key="1">
    <source>
        <dbReference type="ARBA" id="ARBA00022741"/>
    </source>
</evidence>
<dbReference type="InterPro" id="IPR027417">
    <property type="entry name" value="P-loop_NTPase"/>
</dbReference>
<dbReference type="SUPFAM" id="SSF50249">
    <property type="entry name" value="Nucleic acid-binding proteins"/>
    <property type="match status" value="1"/>
</dbReference>
<evidence type="ECO:0000256" key="7">
    <source>
        <dbReference type="ARBA" id="ARBA00023204"/>
    </source>
</evidence>
<dbReference type="PANTHER" id="PTHR47964:SF1">
    <property type="entry name" value="ATP-DEPENDENT DNA HELICASE HOMOLOG RECG, CHLOROPLASTIC"/>
    <property type="match status" value="1"/>
</dbReference>
<dbReference type="InterPro" id="IPR011545">
    <property type="entry name" value="DEAD/DEAH_box_helicase_dom"/>
</dbReference>
<dbReference type="GO" id="GO:0003678">
    <property type="term" value="F:DNA helicase activity"/>
    <property type="evidence" value="ECO:0007669"/>
    <property type="project" value="TreeGrafter"/>
</dbReference>
<dbReference type="CDD" id="cd04488">
    <property type="entry name" value="RecG_wedge_OBF"/>
    <property type="match status" value="1"/>
</dbReference>
<evidence type="ECO:0000256" key="3">
    <source>
        <dbReference type="ARBA" id="ARBA00022801"/>
    </source>
</evidence>
<evidence type="ECO:0000313" key="11">
    <source>
        <dbReference type="Proteomes" id="UP000244989"/>
    </source>
</evidence>
<dbReference type="GO" id="GO:0016787">
    <property type="term" value="F:hydrolase activity"/>
    <property type="evidence" value="ECO:0007669"/>
    <property type="project" value="UniProtKB-KW"/>
</dbReference>
<evidence type="ECO:0000259" key="8">
    <source>
        <dbReference type="PROSITE" id="PS51192"/>
    </source>
</evidence>
<evidence type="ECO:0000259" key="9">
    <source>
        <dbReference type="PROSITE" id="PS51194"/>
    </source>
</evidence>
<dbReference type="Gene3D" id="3.40.50.300">
    <property type="entry name" value="P-loop containing nucleotide triphosphate hydrolases"/>
    <property type="match status" value="2"/>
</dbReference>
<name>A0A2U1T964_9CORY</name>
<proteinExistence type="predicted"/>
<evidence type="ECO:0000256" key="6">
    <source>
        <dbReference type="ARBA" id="ARBA00023125"/>
    </source>
</evidence>
<keyword evidence="5" id="KW-0067">ATP-binding</keyword>
<dbReference type="PROSITE" id="PS51192">
    <property type="entry name" value="HELICASE_ATP_BIND_1"/>
    <property type="match status" value="1"/>
</dbReference>
<dbReference type="GO" id="GO:0006281">
    <property type="term" value="P:DNA repair"/>
    <property type="evidence" value="ECO:0007669"/>
    <property type="project" value="UniProtKB-KW"/>
</dbReference>
<dbReference type="SUPFAM" id="SSF52540">
    <property type="entry name" value="P-loop containing nucleoside triphosphate hydrolases"/>
    <property type="match status" value="2"/>
</dbReference>
<dbReference type="InterPro" id="IPR047112">
    <property type="entry name" value="RecG/Mfd"/>
</dbReference>
<comment type="caution">
    <text evidence="10">The sequence shown here is derived from an EMBL/GenBank/DDBJ whole genome shotgun (WGS) entry which is preliminary data.</text>
</comment>
<evidence type="ECO:0000313" key="10">
    <source>
        <dbReference type="EMBL" id="PWC02533.1"/>
    </source>
</evidence>
<dbReference type="GO" id="GO:0005524">
    <property type="term" value="F:ATP binding"/>
    <property type="evidence" value="ECO:0007669"/>
    <property type="project" value="UniProtKB-KW"/>
</dbReference>
<accession>A0A2U1T964</accession>
<dbReference type="InterPro" id="IPR014001">
    <property type="entry name" value="Helicase_ATP-bd"/>
</dbReference>
<feature type="domain" description="Helicase C-terminal" evidence="9">
    <location>
        <begin position="480"/>
        <end position="641"/>
    </location>
</feature>
<dbReference type="Pfam" id="PF00270">
    <property type="entry name" value="DEAD"/>
    <property type="match status" value="1"/>
</dbReference>
<evidence type="ECO:0000256" key="5">
    <source>
        <dbReference type="ARBA" id="ARBA00022840"/>
    </source>
</evidence>
<keyword evidence="2" id="KW-0227">DNA damage</keyword>
<dbReference type="GO" id="GO:0003677">
    <property type="term" value="F:DNA binding"/>
    <property type="evidence" value="ECO:0007669"/>
    <property type="project" value="UniProtKB-KW"/>
</dbReference>
<dbReference type="Gene3D" id="2.40.50.140">
    <property type="entry name" value="Nucleic acid-binding proteins"/>
    <property type="match status" value="1"/>
</dbReference>
<dbReference type="InterPro" id="IPR001650">
    <property type="entry name" value="Helicase_C-like"/>
</dbReference>
<dbReference type="EMBL" id="QEEZ01000002">
    <property type="protein sequence ID" value="PWC02533.1"/>
    <property type="molecule type" value="Genomic_DNA"/>
</dbReference>
<keyword evidence="6" id="KW-0238">DNA-binding</keyword>
<dbReference type="CDD" id="cd17992">
    <property type="entry name" value="DEXHc_RecG"/>
    <property type="match status" value="1"/>
</dbReference>
<evidence type="ECO:0000256" key="4">
    <source>
        <dbReference type="ARBA" id="ARBA00022806"/>
    </source>
</evidence>
<dbReference type="AlphaFoldDB" id="A0A2U1T964"/>